<dbReference type="Gene3D" id="4.10.320.10">
    <property type="entry name" value="E3-binding domain"/>
    <property type="match status" value="2"/>
</dbReference>
<evidence type="ECO:0000313" key="10">
    <source>
        <dbReference type="Proteomes" id="UP000515860"/>
    </source>
</evidence>
<dbReference type="InterPro" id="IPR050743">
    <property type="entry name" value="2-oxoacid_DH_E2_comp"/>
</dbReference>
<dbReference type="PROSITE" id="PS50968">
    <property type="entry name" value="BIOTINYL_LIPOYL"/>
    <property type="match status" value="1"/>
</dbReference>
<feature type="domain" description="Peripheral subunit-binding (PSBD)" evidence="8">
    <location>
        <begin position="91"/>
        <end position="127"/>
    </location>
</feature>
<evidence type="ECO:0000256" key="1">
    <source>
        <dbReference type="ARBA" id="ARBA00001938"/>
    </source>
</evidence>
<evidence type="ECO:0000256" key="4">
    <source>
        <dbReference type="ARBA" id="ARBA00022823"/>
    </source>
</evidence>
<dbReference type="PANTHER" id="PTHR43178">
    <property type="entry name" value="DIHYDROLIPOAMIDE ACETYLTRANSFERASE COMPONENT OF PYRUVATE DEHYDROGENASE COMPLEX"/>
    <property type="match status" value="1"/>
</dbReference>
<feature type="domain" description="Peripheral subunit-binding (PSBD)" evidence="8">
    <location>
        <begin position="124"/>
        <end position="161"/>
    </location>
</feature>
<evidence type="ECO:0000259" key="8">
    <source>
        <dbReference type="PROSITE" id="PS51826"/>
    </source>
</evidence>
<dbReference type="GO" id="GO:0031405">
    <property type="term" value="F:lipoic acid binding"/>
    <property type="evidence" value="ECO:0007669"/>
    <property type="project" value="TreeGrafter"/>
</dbReference>
<sequence length="411" mass="45080">MIEIFMPKAGMDMTEGTLIRWLKEVGDPVEKDEPVMEIETDKITMEAEAPGSGFLLSKVVEEGAVVPVLTVLGYIGEKGEKAPEGKKAEVLATPYAKKIAAEQKIDLAEVKGGGDGIIRAADVLATPLAARVAEEKQIDLTEVTGSGYNGKITMEDVERCAAEPYKAEPCKAEPCKAEPAVKDYRTVESRQQLKGVRKVVGRRMFESYSQVPTVMQSMKVDMTELIRFRKKINEGRETRISINDFIIKATAIAVKELPHVRTMIEGDELVTYAEANIGFAVAVDGGLFVPVIRNADLLSVGEISRQARKLAESARKGTIQPDDCKGGTFTISNMGMYDVFTFNPIINQPESGILGITGTEDVLRMVDGKVVVRQEAVLCMSYDHRVMDGVGSARLKKRVKELIEHPMEILI</sequence>
<dbReference type="Pfam" id="PF00364">
    <property type="entry name" value="Biotin_lipoyl"/>
    <property type="match status" value="1"/>
</dbReference>
<dbReference type="EMBL" id="CP060635">
    <property type="protein sequence ID" value="QNM09710.1"/>
    <property type="molecule type" value="Genomic_DNA"/>
</dbReference>
<keyword evidence="5 6" id="KW-0012">Acyltransferase</keyword>
<dbReference type="GO" id="GO:0005737">
    <property type="term" value="C:cytoplasm"/>
    <property type="evidence" value="ECO:0007669"/>
    <property type="project" value="TreeGrafter"/>
</dbReference>
<protein>
    <recommendedName>
        <fullName evidence="6">Dihydrolipoamide acetyltransferase component of pyruvate dehydrogenase complex</fullName>
        <ecNumber evidence="6">2.3.1.-</ecNumber>
    </recommendedName>
</protein>
<evidence type="ECO:0000259" key="7">
    <source>
        <dbReference type="PROSITE" id="PS50968"/>
    </source>
</evidence>
<dbReference type="Gene3D" id="3.30.559.10">
    <property type="entry name" value="Chloramphenicol acetyltransferase-like domain"/>
    <property type="match status" value="1"/>
</dbReference>
<keyword evidence="10" id="KW-1185">Reference proteome</keyword>
<dbReference type="CDD" id="cd06849">
    <property type="entry name" value="lipoyl_domain"/>
    <property type="match status" value="1"/>
</dbReference>
<reference evidence="9 10" key="1">
    <citation type="submission" date="2020-08" db="EMBL/GenBank/DDBJ databases">
        <authorList>
            <person name="Liu C."/>
            <person name="Sun Q."/>
        </authorList>
    </citation>
    <scope>NUCLEOTIDE SEQUENCE [LARGE SCALE GENOMIC DNA]</scope>
    <source>
        <strain evidence="9 10">NSJ-29</strain>
    </source>
</reference>
<dbReference type="KEGG" id="whj:H9Q79_05320"/>
<evidence type="ECO:0000256" key="5">
    <source>
        <dbReference type="ARBA" id="ARBA00023315"/>
    </source>
</evidence>
<dbReference type="RefSeq" id="WP_249329344.1">
    <property type="nucleotide sequence ID" value="NZ_CP060635.1"/>
</dbReference>
<evidence type="ECO:0000256" key="6">
    <source>
        <dbReference type="RuleBase" id="RU003423"/>
    </source>
</evidence>
<comment type="similarity">
    <text evidence="2 6">Belongs to the 2-oxoacid dehydrogenase family.</text>
</comment>
<dbReference type="InterPro" id="IPR004167">
    <property type="entry name" value="PSBD"/>
</dbReference>
<dbReference type="InterPro" id="IPR023213">
    <property type="entry name" value="CAT-like_dom_sf"/>
</dbReference>
<dbReference type="SUPFAM" id="SSF47005">
    <property type="entry name" value="Peripheral subunit-binding domain of 2-oxo acid dehydrogenase complex"/>
    <property type="match status" value="2"/>
</dbReference>
<organism evidence="9 10">
    <name type="scientific">Wansuia hejianensis</name>
    <dbReference type="NCBI Taxonomy" id="2763667"/>
    <lineage>
        <taxon>Bacteria</taxon>
        <taxon>Bacillati</taxon>
        <taxon>Bacillota</taxon>
        <taxon>Clostridia</taxon>
        <taxon>Lachnospirales</taxon>
        <taxon>Lachnospiraceae</taxon>
        <taxon>Wansuia</taxon>
    </lineage>
</organism>
<evidence type="ECO:0000313" key="9">
    <source>
        <dbReference type="EMBL" id="QNM09710.1"/>
    </source>
</evidence>
<dbReference type="InterPro" id="IPR000089">
    <property type="entry name" value="Biotin_lipoyl"/>
</dbReference>
<dbReference type="AlphaFoldDB" id="A0A7G9GFX8"/>
<dbReference type="EC" id="2.3.1.-" evidence="6"/>
<dbReference type="InterPro" id="IPR011053">
    <property type="entry name" value="Single_hybrid_motif"/>
</dbReference>
<evidence type="ECO:0000256" key="2">
    <source>
        <dbReference type="ARBA" id="ARBA00007317"/>
    </source>
</evidence>
<dbReference type="Proteomes" id="UP000515860">
    <property type="component" value="Chromosome"/>
</dbReference>
<feature type="domain" description="Lipoyl-binding" evidence="7">
    <location>
        <begin position="1"/>
        <end position="76"/>
    </location>
</feature>
<accession>A0A7G9GFX8</accession>
<gene>
    <name evidence="9" type="ORF">H9Q79_05320</name>
</gene>
<keyword evidence="4 6" id="KW-0450">Lipoyl</keyword>
<proteinExistence type="inferred from homology"/>
<name>A0A7G9GFX8_9FIRM</name>
<comment type="cofactor">
    <cofactor evidence="1 6">
        <name>(R)-lipoate</name>
        <dbReference type="ChEBI" id="CHEBI:83088"/>
    </cofactor>
</comment>
<keyword evidence="3 6" id="KW-0808">Transferase</keyword>
<dbReference type="InterPro" id="IPR036625">
    <property type="entry name" value="E3-bd_dom_sf"/>
</dbReference>
<dbReference type="Pfam" id="PF00198">
    <property type="entry name" value="2-oxoacid_dh"/>
    <property type="match status" value="1"/>
</dbReference>
<dbReference type="InterPro" id="IPR001078">
    <property type="entry name" value="2-oxoacid_DH_actylTfrase"/>
</dbReference>
<dbReference type="Pfam" id="PF02817">
    <property type="entry name" value="E3_binding"/>
    <property type="match status" value="1"/>
</dbReference>
<dbReference type="PANTHER" id="PTHR43178:SF5">
    <property type="entry name" value="LIPOAMIDE ACYLTRANSFERASE COMPONENT OF BRANCHED-CHAIN ALPHA-KETO ACID DEHYDROGENASE COMPLEX, MITOCHONDRIAL"/>
    <property type="match status" value="1"/>
</dbReference>
<dbReference type="PROSITE" id="PS51826">
    <property type="entry name" value="PSBD"/>
    <property type="match status" value="2"/>
</dbReference>
<dbReference type="SUPFAM" id="SSF52777">
    <property type="entry name" value="CoA-dependent acyltransferases"/>
    <property type="match status" value="1"/>
</dbReference>
<dbReference type="Gene3D" id="2.40.50.100">
    <property type="match status" value="1"/>
</dbReference>
<dbReference type="SUPFAM" id="SSF51230">
    <property type="entry name" value="Single hybrid motif"/>
    <property type="match status" value="1"/>
</dbReference>
<evidence type="ECO:0000256" key="3">
    <source>
        <dbReference type="ARBA" id="ARBA00022679"/>
    </source>
</evidence>
<dbReference type="GO" id="GO:0016407">
    <property type="term" value="F:acetyltransferase activity"/>
    <property type="evidence" value="ECO:0007669"/>
    <property type="project" value="TreeGrafter"/>
</dbReference>